<dbReference type="PANTHER" id="PTHR12901">
    <property type="entry name" value="SPERM PROTEIN HOMOLOG"/>
    <property type="match status" value="1"/>
</dbReference>
<proteinExistence type="inferred from homology"/>
<evidence type="ECO:0000259" key="3">
    <source>
        <dbReference type="Pfam" id="PF03364"/>
    </source>
</evidence>
<dbReference type="Pfam" id="PF03364">
    <property type="entry name" value="Polyketide_cyc"/>
    <property type="match status" value="1"/>
</dbReference>
<dbReference type="AlphaFoldDB" id="A0A4P7XIJ9"/>
<sequence length="148" mass="16488">MTYRIDRSALVWHSAERMFALVNDISGYPGFVPWCSAAEVHDSSHGEILASIEVAKGGVRHRFTTRNLIEEPRSIGIELVDGPFKALHGRWRFEPLDVNASKVVLELDFEFSGRFARMALGGVFSQAANAVVDAFCTQADRVYGKNRT</sequence>
<evidence type="ECO:0000256" key="1">
    <source>
        <dbReference type="ARBA" id="ARBA00008918"/>
    </source>
</evidence>
<dbReference type="KEGG" id="hmi:soil367_13745"/>
<accession>A0A4P7XIJ9</accession>
<reference evidence="4 5" key="1">
    <citation type="submission" date="2018-07" db="EMBL/GenBank/DDBJ databases">
        <title>Marsedoiliclastica nanhaica gen. nov. sp. nov., a novel marine hydrocarbonoclastic bacterium isolated from an in-situ enriched hydrocarbon-degrading consortium in deep-sea sediment.</title>
        <authorList>
            <person name="Dong C."/>
            <person name="Ma T."/>
            <person name="Liu R."/>
            <person name="Shao Z."/>
        </authorList>
    </citation>
    <scope>NUCLEOTIDE SEQUENCE [LARGE SCALE GENOMIC DNA]</scope>
    <source>
        <strain evidence="5">soil36-7</strain>
    </source>
</reference>
<dbReference type="GO" id="GO:0048039">
    <property type="term" value="F:ubiquinone binding"/>
    <property type="evidence" value="ECO:0007669"/>
    <property type="project" value="InterPro"/>
</dbReference>
<dbReference type="Proteomes" id="UP000298049">
    <property type="component" value="Chromosome"/>
</dbReference>
<dbReference type="InterPro" id="IPR005031">
    <property type="entry name" value="COQ10_START"/>
</dbReference>
<dbReference type="GO" id="GO:0045333">
    <property type="term" value="P:cellular respiration"/>
    <property type="evidence" value="ECO:0007669"/>
    <property type="project" value="InterPro"/>
</dbReference>
<name>A0A4P7XIJ9_9ALTE</name>
<gene>
    <name evidence="4" type="ORF">soil367_13745</name>
</gene>
<evidence type="ECO:0000313" key="5">
    <source>
        <dbReference type="Proteomes" id="UP000298049"/>
    </source>
</evidence>
<keyword evidence="5" id="KW-1185">Reference proteome</keyword>
<dbReference type="CDD" id="cd07813">
    <property type="entry name" value="COQ10p_like"/>
    <property type="match status" value="1"/>
</dbReference>
<comment type="similarity">
    <text evidence="1">Belongs to the ribosome association toxin RatA family.</text>
</comment>
<evidence type="ECO:0000313" key="4">
    <source>
        <dbReference type="EMBL" id="QCF26911.1"/>
    </source>
</evidence>
<organism evidence="4 5">
    <name type="scientific">Hydrocarboniclastica marina</name>
    <dbReference type="NCBI Taxonomy" id="2259620"/>
    <lineage>
        <taxon>Bacteria</taxon>
        <taxon>Pseudomonadati</taxon>
        <taxon>Pseudomonadota</taxon>
        <taxon>Gammaproteobacteria</taxon>
        <taxon>Alteromonadales</taxon>
        <taxon>Alteromonadaceae</taxon>
        <taxon>Hydrocarboniclastica</taxon>
    </lineage>
</organism>
<keyword evidence="2" id="KW-1277">Toxin-antitoxin system</keyword>
<dbReference type="PANTHER" id="PTHR12901:SF10">
    <property type="entry name" value="COENZYME Q-BINDING PROTEIN COQ10, MITOCHONDRIAL"/>
    <property type="match status" value="1"/>
</dbReference>
<feature type="domain" description="Coenzyme Q-binding protein COQ10 START" evidence="3">
    <location>
        <begin position="13"/>
        <end position="136"/>
    </location>
</feature>
<dbReference type="InterPro" id="IPR044996">
    <property type="entry name" value="COQ10-like"/>
</dbReference>
<dbReference type="Gene3D" id="3.30.530.20">
    <property type="match status" value="1"/>
</dbReference>
<dbReference type="EMBL" id="CP031093">
    <property type="protein sequence ID" value="QCF26911.1"/>
    <property type="molecule type" value="Genomic_DNA"/>
</dbReference>
<dbReference type="SUPFAM" id="SSF55961">
    <property type="entry name" value="Bet v1-like"/>
    <property type="match status" value="1"/>
</dbReference>
<dbReference type="RefSeq" id="WP_136549617.1">
    <property type="nucleotide sequence ID" value="NZ_CP031093.1"/>
</dbReference>
<protein>
    <submittedName>
        <fullName evidence="4">Type II toxin-antitoxin system RatA family toxin</fullName>
    </submittedName>
</protein>
<evidence type="ECO:0000256" key="2">
    <source>
        <dbReference type="ARBA" id="ARBA00022649"/>
    </source>
</evidence>
<dbReference type="OrthoDB" id="9804759at2"/>
<dbReference type="InterPro" id="IPR023393">
    <property type="entry name" value="START-like_dom_sf"/>
</dbReference>